<evidence type="ECO:0000313" key="3">
    <source>
        <dbReference type="Proteomes" id="UP000266673"/>
    </source>
</evidence>
<sequence length="141" mass="15961">MINFLLKFFTVFQASISSNNLSDNPNSGNIAVTLTTSLPNPEVNSTTKNNQTLVLETDANILKLINLIILKPIQNFLFKKFHPTLSGPIVLAHYQYDSETGEYFSFVSNTGPSLEFSIFFIKTDEKLENLLQLFLLLFHQN</sequence>
<protein>
    <submittedName>
        <fullName evidence="2">Uncharacterized protein</fullName>
    </submittedName>
</protein>
<dbReference type="EMBL" id="QKWP01000155">
    <property type="protein sequence ID" value="RIB25953.1"/>
    <property type="molecule type" value="Genomic_DNA"/>
</dbReference>
<keyword evidence="3" id="KW-1185">Reference proteome</keyword>
<evidence type="ECO:0000256" key="1">
    <source>
        <dbReference type="SAM" id="SignalP"/>
    </source>
</evidence>
<proteinExistence type="predicted"/>
<gene>
    <name evidence="2" type="ORF">C2G38_2164691</name>
</gene>
<keyword evidence="1" id="KW-0732">Signal</keyword>
<dbReference type="AlphaFoldDB" id="A0A397W0Y2"/>
<dbReference type="OrthoDB" id="407010at2759"/>
<organism evidence="2 3">
    <name type="scientific">Gigaspora rosea</name>
    <dbReference type="NCBI Taxonomy" id="44941"/>
    <lineage>
        <taxon>Eukaryota</taxon>
        <taxon>Fungi</taxon>
        <taxon>Fungi incertae sedis</taxon>
        <taxon>Mucoromycota</taxon>
        <taxon>Glomeromycotina</taxon>
        <taxon>Glomeromycetes</taxon>
        <taxon>Diversisporales</taxon>
        <taxon>Gigasporaceae</taxon>
        <taxon>Gigaspora</taxon>
    </lineage>
</organism>
<name>A0A397W0Y2_9GLOM</name>
<accession>A0A397W0Y2</accession>
<dbReference type="STRING" id="44941.A0A397W0Y2"/>
<comment type="caution">
    <text evidence="2">The sequence shown here is derived from an EMBL/GenBank/DDBJ whole genome shotgun (WGS) entry which is preliminary data.</text>
</comment>
<reference evidence="2 3" key="1">
    <citation type="submission" date="2018-06" db="EMBL/GenBank/DDBJ databases">
        <title>Comparative genomics reveals the genomic features of Rhizophagus irregularis, R. cerebriforme, R. diaphanum and Gigaspora rosea, and their symbiotic lifestyle signature.</title>
        <authorList>
            <person name="Morin E."/>
            <person name="San Clemente H."/>
            <person name="Chen E.C.H."/>
            <person name="De La Providencia I."/>
            <person name="Hainaut M."/>
            <person name="Kuo A."/>
            <person name="Kohler A."/>
            <person name="Murat C."/>
            <person name="Tang N."/>
            <person name="Roy S."/>
            <person name="Loubradou J."/>
            <person name="Henrissat B."/>
            <person name="Grigoriev I.V."/>
            <person name="Corradi N."/>
            <person name="Roux C."/>
            <person name="Martin F.M."/>
        </authorList>
    </citation>
    <scope>NUCLEOTIDE SEQUENCE [LARGE SCALE GENOMIC DNA]</scope>
    <source>
        <strain evidence="2 3">DAOM 194757</strain>
    </source>
</reference>
<feature type="signal peptide" evidence="1">
    <location>
        <begin position="1"/>
        <end position="17"/>
    </location>
</feature>
<dbReference type="Proteomes" id="UP000266673">
    <property type="component" value="Unassembled WGS sequence"/>
</dbReference>
<feature type="chain" id="PRO_5017239852" evidence="1">
    <location>
        <begin position="18"/>
        <end position="141"/>
    </location>
</feature>
<evidence type="ECO:0000313" key="2">
    <source>
        <dbReference type="EMBL" id="RIB25953.1"/>
    </source>
</evidence>